<evidence type="ECO:0000256" key="1">
    <source>
        <dbReference type="SAM" id="Phobius"/>
    </source>
</evidence>
<keyword evidence="1" id="KW-0812">Transmembrane</keyword>
<proteinExistence type="predicted"/>
<keyword evidence="1" id="KW-0472">Membrane</keyword>
<keyword evidence="1" id="KW-1133">Transmembrane helix</keyword>
<dbReference type="Proteomes" id="UP000343317">
    <property type="component" value="Unassembled WGS sequence"/>
</dbReference>
<evidence type="ECO:0000313" key="2">
    <source>
        <dbReference type="EMBL" id="VVE43996.1"/>
    </source>
</evidence>
<evidence type="ECO:0000313" key="3">
    <source>
        <dbReference type="Proteomes" id="UP000343317"/>
    </source>
</evidence>
<sequence length="65" mass="7112">MEITTKKPLSHVQMALATGLAIAAGALPVYLAVWKSNVLPCLVLFIAAKAYLVLRRRMSTTWNTP</sequence>
<dbReference type="AlphaFoldDB" id="A0A5E4Y5Q8"/>
<protein>
    <submittedName>
        <fullName evidence="2">Uncharacterized protein</fullName>
    </submittedName>
</protein>
<name>A0A5E4Y5Q8_9BURK</name>
<feature type="transmembrane region" description="Helical" evidence="1">
    <location>
        <begin position="12"/>
        <end position="31"/>
    </location>
</feature>
<dbReference type="EMBL" id="CABPSM010000015">
    <property type="protein sequence ID" value="VVE43996.1"/>
    <property type="molecule type" value="Genomic_DNA"/>
</dbReference>
<reference evidence="2 3" key="1">
    <citation type="submission" date="2019-08" db="EMBL/GenBank/DDBJ databases">
        <authorList>
            <person name="Peeters C."/>
        </authorList>
    </citation>
    <scope>NUCLEOTIDE SEQUENCE [LARGE SCALE GENOMIC DNA]</scope>
    <source>
        <strain evidence="2 3">LMG 31112</strain>
    </source>
</reference>
<gene>
    <name evidence="2" type="ORF">PHO31112_04303</name>
</gene>
<accession>A0A5E4Y5Q8</accession>
<keyword evidence="3" id="KW-1185">Reference proteome</keyword>
<feature type="transmembrane region" description="Helical" evidence="1">
    <location>
        <begin position="37"/>
        <end position="54"/>
    </location>
</feature>
<organism evidence="2 3">
    <name type="scientific">Pandoraea horticolens</name>
    <dbReference type="NCBI Taxonomy" id="2508298"/>
    <lineage>
        <taxon>Bacteria</taxon>
        <taxon>Pseudomonadati</taxon>
        <taxon>Pseudomonadota</taxon>
        <taxon>Betaproteobacteria</taxon>
        <taxon>Burkholderiales</taxon>
        <taxon>Burkholderiaceae</taxon>
        <taxon>Pandoraea</taxon>
    </lineage>
</organism>